<organism evidence="2 3">
    <name type="scientific">Gigaspora rosea</name>
    <dbReference type="NCBI Taxonomy" id="44941"/>
    <lineage>
        <taxon>Eukaryota</taxon>
        <taxon>Fungi</taxon>
        <taxon>Fungi incertae sedis</taxon>
        <taxon>Mucoromycota</taxon>
        <taxon>Glomeromycotina</taxon>
        <taxon>Glomeromycetes</taxon>
        <taxon>Diversisporales</taxon>
        <taxon>Gigasporaceae</taxon>
        <taxon>Gigaspora</taxon>
    </lineage>
</organism>
<evidence type="ECO:0000313" key="2">
    <source>
        <dbReference type="EMBL" id="RIB19459.1"/>
    </source>
</evidence>
<dbReference type="Proteomes" id="UP000266673">
    <property type="component" value="Unassembled WGS sequence"/>
</dbReference>
<protein>
    <submittedName>
        <fullName evidence="2">Uncharacterized protein</fullName>
    </submittedName>
</protein>
<sequence>MNPHKNQLSKDHENADIKDFNNYFSDEDSVTEGLSAKEPTADSKNGDSINFQAENSTTVKHFESNDVINTSVELSVIEENSSTEDSSTELIGENGDVTNFQAENPATVDNFENDTVVESPVVEDEEPAANNMFPFCPNVLPENVPIFDQYIRELISLL</sequence>
<evidence type="ECO:0000313" key="3">
    <source>
        <dbReference type="Proteomes" id="UP000266673"/>
    </source>
</evidence>
<accession>A0A397VES4</accession>
<feature type="region of interest" description="Disordered" evidence="1">
    <location>
        <begin position="1"/>
        <end position="50"/>
    </location>
</feature>
<proteinExistence type="predicted"/>
<dbReference type="AlphaFoldDB" id="A0A397VES4"/>
<gene>
    <name evidence="2" type="ORF">C2G38_2181792</name>
</gene>
<dbReference type="EMBL" id="QKWP01000472">
    <property type="protein sequence ID" value="RIB19459.1"/>
    <property type="molecule type" value="Genomic_DNA"/>
</dbReference>
<name>A0A397VES4_9GLOM</name>
<comment type="caution">
    <text evidence="2">The sequence shown here is derived from an EMBL/GenBank/DDBJ whole genome shotgun (WGS) entry which is preliminary data.</text>
</comment>
<dbReference type="OrthoDB" id="2413268at2759"/>
<keyword evidence="3" id="KW-1185">Reference proteome</keyword>
<evidence type="ECO:0000256" key="1">
    <source>
        <dbReference type="SAM" id="MobiDB-lite"/>
    </source>
</evidence>
<reference evidence="2 3" key="1">
    <citation type="submission" date="2018-06" db="EMBL/GenBank/DDBJ databases">
        <title>Comparative genomics reveals the genomic features of Rhizophagus irregularis, R. cerebriforme, R. diaphanum and Gigaspora rosea, and their symbiotic lifestyle signature.</title>
        <authorList>
            <person name="Morin E."/>
            <person name="San Clemente H."/>
            <person name="Chen E.C.H."/>
            <person name="De La Providencia I."/>
            <person name="Hainaut M."/>
            <person name="Kuo A."/>
            <person name="Kohler A."/>
            <person name="Murat C."/>
            <person name="Tang N."/>
            <person name="Roy S."/>
            <person name="Loubradou J."/>
            <person name="Henrissat B."/>
            <person name="Grigoriev I.V."/>
            <person name="Corradi N."/>
            <person name="Roux C."/>
            <person name="Martin F.M."/>
        </authorList>
    </citation>
    <scope>NUCLEOTIDE SEQUENCE [LARGE SCALE GENOMIC DNA]</scope>
    <source>
        <strain evidence="2 3">DAOM 194757</strain>
    </source>
</reference>
<feature type="compositionally biased region" description="Basic and acidic residues" evidence="1">
    <location>
        <begin position="8"/>
        <end position="19"/>
    </location>
</feature>